<dbReference type="PRINTS" id="PR01438">
    <property type="entry name" value="UNVRSLSTRESS"/>
</dbReference>
<name>F7NMU8_9FIRM</name>
<dbReference type="InterPro" id="IPR006015">
    <property type="entry name" value="Universal_stress_UspA"/>
</dbReference>
<gene>
    <name evidence="3" type="ORF">ALO_17146</name>
</gene>
<dbReference type="InterPro" id="IPR006016">
    <property type="entry name" value="UspA"/>
</dbReference>
<dbReference type="InterPro" id="IPR014729">
    <property type="entry name" value="Rossmann-like_a/b/a_fold"/>
</dbReference>
<evidence type="ECO:0000313" key="4">
    <source>
        <dbReference type="Proteomes" id="UP000003240"/>
    </source>
</evidence>
<dbReference type="Proteomes" id="UP000003240">
    <property type="component" value="Unassembled WGS sequence"/>
</dbReference>
<evidence type="ECO:0000256" key="1">
    <source>
        <dbReference type="ARBA" id="ARBA00008791"/>
    </source>
</evidence>
<evidence type="ECO:0000259" key="2">
    <source>
        <dbReference type="Pfam" id="PF00582"/>
    </source>
</evidence>
<accession>F7NMU8</accession>
<evidence type="ECO:0000313" key="3">
    <source>
        <dbReference type="EMBL" id="EGO62642.1"/>
    </source>
</evidence>
<dbReference type="PANTHER" id="PTHR46268:SF6">
    <property type="entry name" value="UNIVERSAL STRESS PROTEIN UP12"/>
    <property type="match status" value="1"/>
</dbReference>
<dbReference type="STRING" id="1009370.ALO_17146"/>
<keyword evidence="4" id="KW-1185">Reference proteome</keyword>
<dbReference type="Pfam" id="PF00582">
    <property type="entry name" value="Usp"/>
    <property type="match status" value="1"/>
</dbReference>
<dbReference type="AlphaFoldDB" id="F7NMU8"/>
<dbReference type="SUPFAM" id="SSF52402">
    <property type="entry name" value="Adenine nucleotide alpha hydrolases-like"/>
    <property type="match status" value="1"/>
</dbReference>
<organism evidence="3 4">
    <name type="scientific">Acetonema longum DSM 6540</name>
    <dbReference type="NCBI Taxonomy" id="1009370"/>
    <lineage>
        <taxon>Bacteria</taxon>
        <taxon>Bacillati</taxon>
        <taxon>Bacillota</taxon>
        <taxon>Negativicutes</taxon>
        <taxon>Acetonemataceae</taxon>
        <taxon>Acetonema</taxon>
    </lineage>
</organism>
<reference evidence="3 4" key="1">
    <citation type="journal article" date="2011" name="EMBO J.">
        <title>Structural diversity of bacterial flagellar motors.</title>
        <authorList>
            <person name="Chen S."/>
            <person name="Beeby M."/>
            <person name="Murphy G.E."/>
            <person name="Leadbetter J.R."/>
            <person name="Hendrixson D.R."/>
            <person name="Briegel A."/>
            <person name="Li Z."/>
            <person name="Shi J."/>
            <person name="Tocheva E.I."/>
            <person name="Muller A."/>
            <person name="Dobro M.J."/>
            <person name="Jensen G.J."/>
        </authorList>
    </citation>
    <scope>NUCLEOTIDE SEQUENCE [LARGE SCALE GENOMIC DNA]</scope>
    <source>
        <strain evidence="3 4">DSM 6540</strain>
    </source>
</reference>
<feature type="domain" description="UspA" evidence="2">
    <location>
        <begin position="6"/>
        <end position="148"/>
    </location>
</feature>
<dbReference type="eggNOG" id="COG0589">
    <property type="taxonomic scope" value="Bacteria"/>
</dbReference>
<dbReference type="EMBL" id="AFGF01000191">
    <property type="protein sequence ID" value="EGO62642.1"/>
    <property type="molecule type" value="Genomic_DNA"/>
</dbReference>
<protein>
    <submittedName>
        <fullName evidence="3">UspA domain protein</fullName>
    </submittedName>
</protein>
<dbReference type="PANTHER" id="PTHR46268">
    <property type="entry name" value="STRESS RESPONSE PROTEIN NHAX"/>
    <property type="match status" value="1"/>
</dbReference>
<dbReference type="Gene3D" id="3.40.50.620">
    <property type="entry name" value="HUPs"/>
    <property type="match status" value="1"/>
</dbReference>
<sequence>MTEITYRKILVPVDGSKNSFKALNHAGQIASRFGSELGILYVFLPRVALPAYPDFNVGYIPETVYSDLEEFGKNVLENAVKLLPPSLIVHTRMEVGSPIEIIPQFAQNNGYDLIVIGSRGMGIIKGLVMGSVSNHVVHYAACPVLVVK</sequence>
<comment type="caution">
    <text evidence="3">The sequence shown here is derived from an EMBL/GenBank/DDBJ whole genome shotgun (WGS) entry which is preliminary data.</text>
</comment>
<comment type="similarity">
    <text evidence="1">Belongs to the universal stress protein A family.</text>
</comment>
<proteinExistence type="inferred from homology"/>
<dbReference type="CDD" id="cd00293">
    <property type="entry name" value="USP-like"/>
    <property type="match status" value="1"/>
</dbReference>